<feature type="domain" description="4-oxalocrotonate tautomerase-like" evidence="4">
    <location>
        <begin position="2"/>
        <end position="60"/>
    </location>
</feature>
<evidence type="ECO:0000313" key="6">
    <source>
        <dbReference type="Proteomes" id="UP000215896"/>
    </source>
</evidence>
<accession>A0A255G158</accession>
<dbReference type="SUPFAM" id="SSF55331">
    <property type="entry name" value="Tautomerase/MIF"/>
    <property type="match status" value="1"/>
</dbReference>
<name>A0A255G158_9ACTN</name>
<protein>
    <submittedName>
        <fullName evidence="5">4-oxalocrotonate tautomerase</fullName>
    </submittedName>
</protein>
<feature type="region of interest" description="Disordered" evidence="3">
    <location>
        <begin position="54"/>
        <end position="84"/>
    </location>
</feature>
<evidence type="ECO:0000256" key="1">
    <source>
        <dbReference type="ARBA" id="ARBA00006723"/>
    </source>
</evidence>
<dbReference type="GO" id="GO:0016853">
    <property type="term" value="F:isomerase activity"/>
    <property type="evidence" value="ECO:0007669"/>
    <property type="project" value="UniProtKB-KW"/>
</dbReference>
<dbReference type="AlphaFoldDB" id="A0A255G158"/>
<keyword evidence="6" id="KW-1185">Reference proteome</keyword>
<dbReference type="InterPro" id="IPR014347">
    <property type="entry name" value="Tautomerase/MIF_sf"/>
</dbReference>
<keyword evidence="2" id="KW-0413">Isomerase</keyword>
<dbReference type="PANTHER" id="PTHR35530:SF1">
    <property type="entry name" value="2-HYDROXYMUCONATE TAUTOMERASE"/>
    <property type="match status" value="1"/>
</dbReference>
<gene>
    <name evidence="5" type="ORF">CGZ94_20785</name>
</gene>
<evidence type="ECO:0000313" key="5">
    <source>
        <dbReference type="EMBL" id="OYO07903.1"/>
    </source>
</evidence>
<evidence type="ECO:0000256" key="2">
    <source>
        <dbReference type="ARBA" id="ARBA00023235"/>
    </source>
</evidence>
<dbReference type="Pfam" id="PF01361">
    <property type="entry name" value="Tautomerase"/>
    <property type="match status" value="1"/>
</dbReference>
<feature type="compositionally biased region" description="Polar residues" evidence="3">
    <location>
        <begin position="72"/>
        <end position="84"/>
    </location>
</feature>
<dbReference type="OrthoDB" id="4965437at2"/>
<comment type="similarity">
    <text evidence="1">Belongs to the 4-oxalocrotonate tautomerase family.</text>
</comment>
<evidence type="ECO:0000259" key="4">
    <source>
        <dbReference type="Pfam" id="PF01361"/>
    </source>
</evidence>
<reference evidence="5 6" key="1">
    <citation type="submission" date="2017-07" db="EMBL/GenBank/DDBJ databases">
        <title>Draft whole genome sequences of clinical Proprionibacteriaceae strains.</title>
        <authorList>
            <person name="Bernier A.-M."/>
            <person name="Bernard K."/>
            <person name="Domingo M.-C."/>
        </authorList>
    </citation>
    <scope>NUCLEOTIDE SEQUENCE [LARGE SCALE GENOMIC DNA]</scope>
    <source>
        <strain evidence="5 6">NML 030167</strain>
    </source>
</reference>
<dbReference type="Gene3D" id="3.30.429.10">
    <property type="entry name" value="Macrophage Migration Inhibitory Factor"/>
    <property type="match status" value="1"/>
</dbReference>
<evidence type="ECO:0000256" key="3">
    <source>
        <dbReference type="SAM" id="MobiDB-lite"/>
    </source>
</evidence>
<dbReference type="PANTHER" id="PTHR35530">
    <property type="entry name" value="TAUTOMERASE-RELATED"/>
    <property type="match status" value="1"/>
</dbReference>
<dbReference type="RefSeq" id="WP_094360427.1">
    <property type="nucleotide sequence ID" value="NZ_NMVK01000036.1"/>
</dbReference>
<dbReference type="Proteomes" id="UP000215896">
    <property type="component" value="Unassembled WGS sequence"/>
</dbReference>
<sequence length="84" mass="9148">MPIVEVTLAEGRTPEKLRNLITALTDAVVDTGVGPRESVRVILREVPATHFAAAGETLAERAERRTREAAESQPQQQNQEGSVK</sequence>
<comment type="caution">
    <text evidence="5">The sequence shown here is derived from an EMBL/GenBank/DDBJ whole genome shotgun (WGS) entry which is preliminary data.</text>
</comment>
<proteinExistence type="inferred from homology"/>
<dbReference type="EMBL" id="NMVO01000019">
    <property type="protein sequence ID" value="OYO07903.1"/>
    <property type="molecule type" value="Genomic_DNA"/>
</dbReference>
<organism evidence="5 6">
    <name type="scientific">Enemella evansiae</name>
    <dbReference type="NCBI Taxonomy" id="2016499"/>
    <lineage>
        <taxon>Bacteria</taxon>
        <taxon>Bacillati</taxon>
        <taxon>Actinomycetota</taxon>
        <taxon>Actinomycetes</taxon>
        <taxon>Propionibacteriales</taxon>
        <taxon>Propionibacteriaceae</taxon>
        <taxon>Enemella</taxon>
    </lineage>
</organism>
<dbReference type="InterPro" id="IPR004370">
    <property type="entry name" value="4-OT-like_dom"/>
</dbReference>
<feature type="compositionally biased region" description="Basic and acidic residues" evidence="3">
    <location>
        <begin position="58"/>
        <end position="70"/>
    </location>
</feature>